<keyword evidence="3 7" id="KW-0812">Transmembrane</keyword>
<comment type="similarity">
    <text evidence="7">Belongs to the DHHC palmitoyltransferase family.</text>
</comment>
<dbReference type="GO" id="GO:0019706">
    <property type="term" value="F:protein-cysteine S-palmitoyltransferase activity"/>
    <property type="evidence" value="ECO:0007669"/>
    <property type="project" value="UniProtKB-EC"/>
</dbReference>
<evidence type="ECO:0000256" key="1">
    <source>
        <dbReference type="ARBA" id="ARBA00004141"/>
    </source>
</evidence>
<evidence type="ECO:0000313" key="10">
    <source>
        <dbReference type="Proteomes" id="UP000717585"/>
    </source>
</evidence>
<feature type="transmembrane region" description="Helical" evidence="7">
    <location>
        <begin position="27"/>
        <end position="48"/>
    </location>
</feature>
<feature type="transmembrane region" description="Helical" evidence="7">
    <location>
        <begin position="97"/>
        <end position="119"/>
    </location>
</feature>
<evidence type="ECO:0000256" key="5">
    <source>
        <dbReference type="ARBA" id="ARBA00023136"/>
    </source>
</evidence>
<dbReference type="OrthoDB" id="9909019at2759"/>
<dbReference type="GO" id="GO:0006612">
    <property type="term" value="P:protein targeting to membrane"/>
    <property type="evidence" value="ECO:0007669"/>
    <property type="project" value="TreeGrafter"/>
</dbReference>
<evidence type="ECO:0000256" key="6">
    <source>
        <dbReference type="ARBA" id="ARBA00023315"/>
    </source>
</evidence>
<dbReference type="InterPro" id="IPR039859">
    <property type="entry name" value="PFA4/ZDH16/20/ERF2-like"/>
</dbReference>
<keyword evidence="10" id="KW-1185">Reference proteome</keyword>
<reference evidence="9" key="1">
    <citation type="submission" date="2021-05" db="EMBL/GenBank/DDBJ databases">
        <title>A free-living protist that lacks canonical eukaryotic 1 DNA replication and segregation systems.</title>
        <authorList>
            <person name="Salas-Leiva D.E."/>
            <person name="Tromer E.C."/>
            <person name="Curtis B.A."/>
            <person name="Jerlstrom-Hultqvist J."/>
            <person name="Kolisko M."/>
            <person name="Yi Z."/>
            <person name="Salas-Leiva J.S."/>
            <person name="Gallot-Lavallee L."/>
            <person name="Kops G.J.P.L."/>
            <person name="Archibald J.M."/>
            <person name="Simpson A.G.B."/>
            <person name="Roger A.J."/>
        </authorList>
    </citation>
    <scope>NUCLEOTIDE SEQUENCE</scope>
    <source>
        <strain evidence="9">BICM</strain>
    </source>
</reference>
<keyword evidence="6 7" id="KW-0012">Acyltransferase</keyword>
<dbReference type="InterPro" id="IPR001594">
    <property type="entry name" value="Palmitoyltrfase_DHHC"/>
</dbReference>
<comment type="subcellular location">
    <subcellularLocation>
        <location evidence="1">Membrane</location>
        <topology evidence="1">Multi-pass membrane protein</topology>
    </subcellularLocation>
</comment>
<dbReference type="AlphaFoldDB" id="A0A8J6E0Y0"/>
<evidence type="ECO:0000259" key="8">
    <source>
        <dbReference type="Pfam" id="PF01529"/>
    </source>
</evidence>
<evidence type="ECO:0000256" key="3">
    <source>
        <dbReference type="ARBA" id="ARBA00022692"/>
    </source>
</evidence>
<evidence type="ECO:0000256" key="4">
    <source>
        <dbReference type="ARBA" id="ARBA00022989"/>
    </source>
</evidence>
<dbReference type="PANTHER" id="PTHR22883">
    <property type="entry name" value="ZINC FINGER DHHC DOMAIN CONTAINING PROTEIN"/>
    <property type="match status" value="1"/>
</dbReference>
<dbReference type="Proteomes" id="UP000717585">
    <property type="component" value="Unassembled WGS sequence"/>
</dbReference>
<dbReference type="EC" id="2.3.1.225" evidence="7"/>
<feature type="transmembrane region" description="Helical" evidence="7">
    <location>
        <begin position="186"/>
        <end position="205"/>
    </location>
</feature>
<feature type="transmembrane region" description="Helical" evidence="7">
    <location>
        <begin position="226"/>
        <end position="246"/>
    </location>
</feature>
<comment type="catalytic activity">
    <reaction evidence="7">
        <text>L-cysteinyl-[protein] + hexadecanoyl-CoA = S-hexadecanoyl-L-cysteinyl-[protein] + CoA</text>
        <dbReference type="Rhea" id="RHEA:36683"/>
        <dbReference type="Rhea" id="RHEA-COMP:10131"/>
        <dbReference type="Rhea" id="RHEA-COMP:11032"/>
        <dbReference type="ChEBI" id="CHEBI:29950"/>
        <dbReference type="ChEBI" id="CHEBI:57287"/>
        <dbReference type="ChEBI" id="CHEBI:57379"/>
        <dbReference type="ChEBI" id="CHEBI:74151"/>
        <dbReference type="EC" id="2.3.1.225"/>
    </reaction>
</comment>
<dbReference type="EMBL" id="JAHDYR010000038">
    <property type="protein sequence ID" value="KAG9392411.1"/>
    <property type="molecule type" value="Genomic_DNA"/>
</dbReference>
<comment type="domain">
    <text evidence="7">The DHHC domain is required for palmitoyltransferase activity.</text>
</comment>
<keyword evidence="5 7" id="KW-0472">Membrane</keyword>
<dbReference type="GO" id="GO:0016020">
    <property type="term" value="C:membrane"/>
    <property type="evidence" value="ECO:0007669"/>
    <property type="project" value="UniProtKB-SubCell"/>
</dbReference>
<gene>
    <name evidence="9" type="ORF">J8273_5401</name>
</gene>
<accession>A0A8J6E0Y0</accession>
<feature type="transmembrane region" description="Helical" evidence="7">
    <location>
        <begin position="252"/>
        <end position="273"/>
    </location>
</feature>
<keyword evidence="2 7" id="KW-0808">Transferase</keyword>
<comment type="caution">
    <text evidence="9">The sequence shown here is derived from an EMBL/GenBank/DDBJ whole genome shotgun (WGS) entry which is preliminary data.</text>
</comment>
<keyword evidence="4 7" id="KW-1133">Transmembrane helix</keyword>
<dbReference type="GO" id="GO:0005783">
    <property type="term" value="C:endoplasmic reticulum"/>
    <property type="evidence" value="ECO:0007669"/>
    <property type="project" value="TreeGrafter"/>
</dbReference>
<proteinExistence type="inferred from homology"/>
<feature type="domain" description="Palmitoyltransferase DHHC" evidence="8">
    <location>
        <begin position="142"/>
        <end position="277"/>
    </location>
</feature>
<dbReference type="Pfam" id="PF01529">
    <property type="entry name" value="DHHC"/>
    <property type="match status" value="1"/>
</dbReference>
<evidence type="ECO:0000313" key="9">
    <source>
        <dbReference type="EMBL" id="KAG9392411.1"/>
    </source>
</evidence>
<evidence type="ECO:0000256" key="7">
    <source>
        <dbReference type="RuleBase" id="RU079119"/>
    </source>
</evidence>
<evidence type="ECO:0000256" key="2">
    <source>
        <dbReference type="ARBA" id="ARBA00022679"/>
    </source>
</evidence>
<protein>
    <recommendedName>
        <fullName evidence="7">Palmitoyltransferase</fullName>
        <ecNumber evidence="7">2.3.1.225</ecNumber>
    </recommendedName>
</protein>
<dbReference type="PROSITE" id="PS50216">
    <property type="entry name" value="DHHC"/>
    <property type="match status" value="1"/>
</dbReference>
<dbReference type="GO" id="GO:0005794">
    <property type="term" value="C:Golgi apparatus"/>
    <property type="evidence" value="ECO:0007669"/>
    <property type="project" value="TreeGrafter"/>
</dbReference>
<name>A0A8J6E0Y0_9EUKA</name>
<organism evidence="9 10">
    <name type="scientific">Carpediemonas membranifera</name>
    <dbReference type="NCBI Taxonomy" id="201153"/>
    <lineage>
        <taxon>Eukaryota</taxon>
        <taxon>Metamonada</taxon>
        <taxon>Carpediemonas-like organisms</taxon>
        <taxon>Carpediemonas</taxon>
    </lineage>
</organism>
<sequence length="393" mass="44984">MTEAKPERGVKKLVRNLYIFLVKRPNFVMVAVYLFLWLASCVTAYFLFFRPWKAPLFQGDRIYLVEQPPHIRSFGPETIPTVNDLSPPRYAAWNRPLCTMGYAASLALFLILVCSDPGYTDRLSKDEQRLLSQFPADNQLYHDRECSTCKRTKPARSKHCKYCNTCVLRFDHHCVWLNNDIGLFNHGWFLLFVALHMAGLIYLSVAQVRIFASIMAPVLSDWANPVLLLNVGIYLTVHMIPFGIFLMFHSSFAITMTLFTVLHVYLICADVTTNEMGKRNAIKLDLKGGHRAYLLWDKSAAVSQVARLAGTQSSPLWDLLPEQYAEPEHGELAPKYFDITAEEAKRAFLFKPYTLGPAKNFARVVRSTRLRFDVRRAVRRLVAVQHVPFDGGR</sequence>